<gene>
    <name evidence="3" type="ORF">Adt_35384</name>
</gene>
<dbReference type="Proteomes" id="UP001604336">
    <property type="component" value="Unassembled WGS sequence"/>
</dbReference>
<evidence type="ECO:0000256" key="1">
    <source>
        <dbReference type="SAM" id="MobiDB-lite"/>
    </source>
</evidence>
<sequence length="166" mass="18677">MSGSNPNSSILGTQPSDRRPMVSKTPKERYLSGRNDSSSNPIEQENVQGNEEVIVSPEDAPKGIKPIGCKWVYKRKRGVDVKVETVKARLVAKDFIQREGIVYEETFSSVAMLKSIRTLLSIAAHYDYEVWQMDVKTDFLNGHLEECISMVQPDGFVERGHESKVC</sequence>
<protein>
    <submittedName>
        <fullName evidence="3">Cysteine-rich RLK (RECEPTOR-like protein kinase) 8</fullName>
    </submittedName>
</protein>
<evidence type="ECO:0000259" key="2">
    <source>
        <dbReference type="Pfam" id="PF07727"/>
    </source>
</evidence>
<comment type="caution">
    <text evidence="3">The sequence shown here is derived from an EMBL/GenBank/DDBJ whole genome shotgun (WGS) entry which is preliminary data.</text>
</comment>
<dbReference type="AlphaFoldDB" id="A0ABD1QEJ9"/>
<dbReference type="Pfam" id="PF07727">
    <property type="entry name" value="RVT_2"/>
    <property type="match status" value="1"/>
</dbReference>
<dbReference type="InterPro" id="IPR013103">
    <property type="entry name" value="RVT_2"/>
</dbReference>
<dbReference type="EMBL" id="JBFOLK010000011">
    <property type="protein sequence ID" value="KAL2474648.1"/>
    <property type="molecule type" value="Genomic_DNA"/>
</dbReference>
<feature type="compositionally biased region" description="Polar residues" evidence="1">
    <location>
        <begin position="1"/>
        <end position="15"/>
    </location>
</feature>
<organism evidence="3 4">
    <name type="scientific">Abeliophyllum distichum</name>
    <dbReference type="NCBI Taxonomy" id="126358"/>
    <lineage>
        <taxon>Eukaryota</taxon>
        <taxon>Viridiplantae</taxon>
        <taxon>Streptophyta</taxon>
        <taxon>Embryophyta</taxon>
        <taxon>Tracheophyta</taxon>
        <taxon>Spermatophyta</taxon>
        <taxon>Magnoliopsida</taxon>
        <taxon>eudicotyledons</taxon>
        <taxon>Gunneridae</taxon>
        <taxon>Pentapetalae</taxon>
        <taxon>asterids</taxon>
        <taxon>lamiids</taxon>
        <taxon>Lamiales</taxon>
        <taxon>Oleaceae</taxon>
        <taxon>Forsythieae</taxon>
        <taxon>Abeliophyllum</taxon>
    </lineage>
</organism>
<name>A0ABD1QEJ9_9LAMI</name>
<reference evidence="4" key="1">
    <citation type="submission" date="2024-07" db="EMBL/GenBank/DDBJ databases">
        <title>Two chromosome-level genome assemblies of Korean endemic species Abeliophyllum distichum and Forsythia ovata (Oleaceae).</title>
        <authorList>
            <person name="Jang H."/>
        </authorList>
    </citation>
    <scope>NUCLEOTIDE SEQUENCE [LARGE SCALE GENOMIC DNA]</scope>
</reference>
<feature type="domain" description="Reverse transcriptase Ty1/copia-type" evidence="2">
    <location>
        <begin position="59"/>
        <end position="166"/>
    </location>
</feature>
<proteinExistence type="predicted"/>
<evidence type="ECO:0000313" key="3">
    <source>
        <dbReference type="EMBL" id="KAL2474648.1"/>
    </source>
</evidence>
<feature type="region of interest" description="Disordered" evidence="1">
    <location>
        <begin position="1"/>
        <end position="58"/>
    </location>
</feature>
<accession>A0ABD1QEJ9</accession>
<evidence type="ECO:0000313" key="4">
    <source>
        <dbReference type="Proteomes" id="UP001604336"/>
    </source>
</evidence>
<feature type="compositionally biased region" description="Polar residues" evidence="1">
    <location>
        <begin position="34"/>
        <end position="49"/>
    </location>
</feature>
<feature type="compositionally biased region" description="Basic and acidic residues" evidence="1">
    <location>
        <begin position="16"/>
        <end position="31"/>
    </location>
</feature>
<keyword evidence="4" id="KW-1185">Reference proteome</keyword>